<dbReference type="GO" id="GO:0015937">
    <property type="term" value="P:coenzyme A biosynthetic process"/>
    <property type="evidence" value="ECO:0007669"/>
    <property type="project" value="UniProtKB-UniRule"/>
</dbReference>
<feature type="binding site" evidence="6">
    <location>
        <position position="61"/>
    </location>
    <ligand>
        <name>GTP</name>
        <dbReference type="ChEBI" id="CHEBI:37565"/>
    </ligand>
</feature>
<evidence type="ECO:0000256" key="4">
    <source>
        <dbReference type="ARBA" id="ARBA00022993"/>
    </source>
</evidence>
<keyword evidence="5 6" id="KW-0342">GTP-binding</keyword>
<evidence type="ECO:0000256" key="5">
    <source>
        <dbReference type="ARBA" id="ARBA00023134"/>
    </source>
</evidence>
<feature type="binding site" evidence="6">
    <location>
        <position position="60"/>
    </location>
    <ligand>
        <name>GTP</name>
        <dbReference type="ChEBI" id="CHEBI:37565"/>
    </ligand>
</feature>
<evidence type="ECO:0000313" key="8">
    <source>
        <dbReference type="Proteomes" id="UP000321408"/>
    </source>
</evidence>
<protein>
    <recommendedName>
        <fullName evidence="6">GTP-dependent dephospho-CoA kinase</fullName>
        <ecNumber evidence="6">2.7.1.237</ecNumber>
    </recommendedName>
    <alternativeName>
        <fullName evidence="6">Dephospho-coenzyme A kinase</fullName>
        <shortName evidence="6">DPCK</shortName>
    </alternativeName>
</protein>
<dbReference type="GO" id="GO:0005525">
    <property type="term" value="F:GTP binding"/>
    <property type="evidence" value="ECO:0007669"/>
    <property type="project" value="UniProtKB-UniRule"/>
</dbReference>
<reference evidence="7 8" key="2">
    <citation type="journal article" date="2024" name="Int. J. Syst. Evol. Microbiol.">
        <title>Promethearchaeum syntrophicum gen. nov., sp. nov., an anaerobic, obligately syntrophic archaeon, the first isolate of the lineage 'Asgard' archaea, and proposal of the new archaeal phylum Promethearchaeota phyl. nov. and kingdom Promethearchaeati regn. nov.</title>
        <authorList>
            <person name="Imachi H."/>
            <person name="Nobu M.K."/>
            <person name="Kato S."/>
            <person name="Takaki Y."/>
            <person name="Miyazaki M."/>
            <person name="Miyata M."/>
            <person name="Ogawara M."/>
            <person name="Saito Y."/>
            <person name="Sakai S."/>
            <person name="Tahara Y.O."/>
            <person name="Takano Y."/>
            <person name="Tasumi E."/>
            <person name="Uematsu K."/>
            <person name="Yoshimura T."/>
            <person name="Itoh T."/>
            <person name="Ohkuma M."/>
            <person name="Takai K."/>
        </authorList>
    </citation>
    <scope>NUCLEOTIDE SEQUENCE [LARGE SCALE GENOMIC DNA]</scope>
    <source>
        <strain evidence="7 8">MK-D1</strain>
    </source>
</reference>
<dbReference type="RefSeq" id="WP_147664457.1">
    <property type="nucleotide sequence ID" value="NZ_CP042905.2"/>
</dbReference>
<accession>A0A5B9DFQ2</accession>
<keyword evidence="1 6" id="KW-0808">Transferase</keyword>
<feature type="binding site" evidence="6">
    <location>
        <position position="138"/>
    </location>
    <ligand>
        <name>GTP</name>
        <dbReference type="ChEBI" id="CHEBI:37565"/>
    </ligand>
</feature>
<dbReference type="HAMAP" id="MF_00590">
    <property type="entry name" value="Dephospho_CoA_kinase_GTP_dep"/>
    <property type="match status" value="1"/>
</dbReference>
<dbReference type="EC" id="2.7.1.237" evidence="6"/>
<reference evidence="7 8" key="1">
    <citation type="journal article" date="2020" name="Nature">
        <title>Isolation of an archaeon at the prokaryote-eukaryote interface.</title>
        <authorList>
            <person name="Imachi H."/>
            <person name="Nobu M.K."/>
            <person name="Nakahara N."/>
            <person name="Morono Y."/>
            <person name="Ogawara M."/>
            <person name="Takaki Y."/>
            <person name="Takano Y."/>
            <person name="Uematsu K."/>
            <person name="Ikuta T."/>
            <person name="Ito M."/>
            <person name="Matsui Y."/>
            <person name="Miyazaki M."/>
            <person name="Murata K."/>
            <person name="Saito Y."/>
            <person name="Sakai S."/>
            <person name="Song C."/>
            <person name="Tasumi E."/>
            <person name="Yamanaka Y."/>
            <person name="Yamaguchi T."/>
            <person name="Kamagata Y."/>
            <person name="Tamaki H."/>
            <person name="Takai K."/>
        </authorList>
    </citation>
    <scope>NUCLEOTIDE SEQUENCE [LARGE SCALE GENOMIC DNA]</scope>
    <source>
        <strain evidence="7 8">MK-D1</strain>
    </source>
</reference>
<keyword evidence="4 6" id="KW-0173">Coenzyme A biosynthesis</keyword>
<comment type="similarity">
    <text evidence="6">Belongs to the GTP-dependent DPCK family.</text>
</comment>
<dbReference type="Proteomes" id="UP000321408">
    <property type="component" value="Chromosome"/>
</dbReference>
<dbReference type="AlphaFoldDB" id="A0A5B9DFQ2"/>
<evidence type="ECO:0000256" key="6">
    <source>
        <dbReference type="HAMAP-Rule" id="MF_00590"/>
    </source>
</evidence>
<sequence>MFYKLNPSMRKEFSKPLGKLFKGDPGKSFPKAIKWMKDQFSDLLKVSSLEKPLLVIGVGDIVSKSIVQDHFLSPLVKYLFIDGETQRGKNRFLFPEIESLINKTFKNPAGFINEEIFEFISETIDDNNHYLVVIDGEEDLLVIPAILKSKNTFIFYGQPPITDINPPIPAGCVVIYNNYEVKQRVEKLFEQMGRVSDIN</sequence>
<dbReference type="PANTHER" id="PTHR40732:SF1">
    <property type="entry name" value="GTP-DEPENDENT DEPHOSPHO-COA KINASE"/>
    <property type="match status" value="1"/>
</dbReference>
<comment type="catalytic activity">
    <reaction evidence="6">
        <text>3'-dephospho-CoA + GTP = GDP + CoA + H(+)</text>
        <dbReference type="Rhea" id="RHEA:61156"/>
        <dbReference type="ChEBI" id="CHEBI:15378"/>
        <dbReference type="ChEBI" id="CHEBI:37565"/>
        <dbReference type="ChEBI" id="CHEBI:57287"/>
        <dbReference type="ChEBI" id="CHEBI:57328"/>
        <dbReference type="ChEBI" id="CHEBI:58189"/>
        <dbReference type="EC" id="2.7.1.237"/>
    </reaction>
</comment>
<comment type="function">
    <text evidence="6">Catalyzes the GTP-dependent phosphorylation of the 3'-hydroxyl group of dephosphocoenzyme A to form coenzyme A (CoA).</text>
</comment>
<proteinExistence type="inferred from homology"/>
<feature type="binding site" evidence="6">
    <location>
        <position position="82"/>
    </location>
    <ligand>
        <name>GTP</name>
        <dbReference type="ChEBI" id="CHEBI:37565"/>
    </ligand>
</feature>
<dbReference type="GeneID" id="41331373"/>
<name>A0A5B9DFQ2_9ARCH</name>
<dbReference type="GO" id="GO:0016301">
    <property type="term" value="F:kinase activity"/>
    <property type="evidence" value="ECO:0007669"/>
    <property type="project" value="UniProtKB-UniRule"/>
</dbReference>
<evidence type="ECO:0000256" key="3">
    <source>
        <dbReference type="ARBA" id="ARBA00022777"/>
    </source>
</evidence>
<keyword evidence="3 6" id="KW-0418">Kinase</keyword>
<dbReference type="InterPro" id="IPR007164">
    <property type="entry name" value="GTP-dep_dephospho-CoA_kin"/>
</dbReference>
<dbReference type="PANTHER" id="PTHR40732">
    <property type="entry name" value="UPF0218 PROTEIN TK1697"/>
    <property type="match status" value="1"/>
</dbReference>
<gene>
    <name evidence="7" type="ORF">DSAG12_03403</name>
</gene>
<organism evidence="7 8">
    <name type="scientific">Promethearchaeum syntrophicum</name>
    <dbReference type="NCBI Taxonomy" id="2594042"/>
    <lineage>
        <taxon>Archaea</taxon>
        <taxon>Promethearchaeati</taxon>
        <taxon>Promethearchaeota</taxon>
        <taxon>Promethearchaeia</taxon>
        <taxon>Promethearchaeales</taxon>
        <taxon>Promethearchaeaceae</taxon>
        <taxon>Promethearchaeum</taxon>
    </lineage>
</organism>
<feature type="binding site" evidence="6">
    <location>
        <position position="62"/>
    </location>
    <ligand>
        <name>GTP</name>
        <dbReference type="ChEBI" id="CHEBI:37565"/>
    </ligand>
</feature>
<comment type="caution">
    <text evidence="6">Lacks conserved residue(s) required for the propagation of feature annotation.</text>
</comment>
<keyword evidence="2 6" id="KW-0547">Nucleotide-binding</keyword>
<dbReference type="UniPathway" id="UPA00241"/>
<evidence type="ECO:0000256" key="2">
    <source>
        <dbReference type="ARBA" id="ARBA00022741"/>
    </source>
</evidence>
<dbReference type="KEGG" id="psyt:DSAG12_03403"/>
<evidence type="ECO:0000256" key="1">
    <source>
        <dbReference type="ARBA" id="ARBA00022679"/>
    </source>
</evidence>
<evidence type="ECO:0000313" key="7">
    <source>
        <dbReference type="EMBL" id="QEE17566.1"/>
    </source>
</evidence>
<comment type="pathway">
    <text evidence="6">Cofactor biosynthesis; coenzyme A biosynthesis.</text>
</comment>
<keyword evidence="8" id="KW-1185">Reference proteome</keyword>
<dbReference type="Pfam" id="PF04019">
    <property type="entry name" value="DUF359"/>
    <property type="match status" value="1"/>
</dbReference>
<dbReference type="EMBL" id="CP042905">
    <property type="protein sequence ID" value="QEE17566.1"/>
    <property type="molecule type" value="Genomic_DNA"/>
</dbReference>